<feature type="region of interest" description="Disordered" evidence="1">
    <location>
        <begin position="120"/>
        <end position="206"/>
    </location>
</feature>
<feature type="compositionally biased region" description="Low complexity" evidence="1">
    <location>
        <begin position="179"/>
        <end position="195"/>
    </location>
</feature>
<dbReference type="AlphaFoldDB" id="A0ABD3P369"/>
<dbReference type="EMBL" id="JABMIG020000299">
    <property type="protein sequence ID" value="KAL3782024.1"/>
    <property type="molecule type" value="Genomic_DNA"/>
</dbReference>
<keyword evidence="3" id="KW-1185">Reference proteome</keyword>
<reference evidence="2 3" key="1">
    <citation type="journal article" date="2020" name="G3 (Bethesda)">
        <title>Improved Reference Genome for Cyclotella cryptica CCMP332, a Model for Cell Wall Morphogenesis, Salinity Adaptation, and Lipid Production in Diatoms (Bacillariophyta).</title>
        <authorList>
            <person name="Roberts W.R."/>
            <person name="Downey K.M."/>
            <person name="Ruck E.C."/>
            <person name="Traller J.C."/>
            <person name="Alverson A.J."/>
        </authorList>
    </citation>
    <scope>NUCLEOTIDE SEQUENCE [LARGE SCALE GENOMIC DNA]</scope>
    <source>
        <strain evidence="2 3">CCMP332</strain>
    </source>
</reference>
<sequence>MGTFIGMPTLLMMDGARRCGRGRWGQGRKMREGGDLGEMEHKRDWTCKRAWVCSFYDEIDMIKKSCNHNMFRAFGKKKGGARFVKTEKVVFSQFSSLFQGLQRLDKHILSGALTKKSAKGYLTRSNKLPTTKNRTKQTRRTMTMNPPRHPPPPPANIMASSRPPPTRHPPSHPPPPRQQPTQQQQQQQQHLARPPSQQPAQQMTTEVDEAIARRRAELRRLQAKERGVQSQPQDDGQCCCSFHSWLLCLHCVDDDNNDECGDSLWRDSGSHLRERDAEYGGCG</sequence>
<evidence type="ECO:0000313" key="2">
    <source>
        <dbReference type="EMBL" id="KAL3782024.1"/>
    </source>
</evidence>
<dbReference type="Proteomes" id="UP001516023">
    <property type="component" value="Unassembled WGS sequence"/>
</dbReference>
<evidence type="ECO:0000256" key="1">
    <source>
        <dbReference type="SAM" id="MobiDB-lite"/>
    </source>
</evidence>
<accession>A0ABD3P369</accession>
<protein>
    <submittedName>
        <fullName evidence="2">Uncharacterized protein</fullName>
    </submittedName>
</protein>
<gene>
    <name evidence="2" type="ORF">HJC23_003687</name>
</gene>
<evidence type="ECO:0000313" key="3">
    <source>
        <dbReference type="Proteomes" id="UP001516023"/>
    </source>
</evidence>
<organism evidence="2 3">
    <name type="scientific">Cyclotella cryptica</name>
    <dbReference type="NCBI Taxonomy" id="29204"/>
    <lineage>
        <taxon>Eukaryota</taxon>
        <taxon>Sar</taxon>
        <taxon>Stramenopiles</taxon>
        <taxon>Ochrophyta</taxon>
        <taxon>Bacillariophyta</taxon>
        <taxon>Coscinodiscophyceae</taxon>
        <taxon>Thalassiosirophycidae</taxon>
        <taxon>Stephanodiscales</taxon>
        <taxon>Stephanodiscaceae</taxon>
        <taxon>Cyclotella</taxon>
    </lineage>
</organism>
<feature type="region of interest" description="Disordered" evidence="1">
    <location>
        <begin position="264"/>
        <end position="283"/>
    </location>
</feature>
<proteinExistence type="predicted"/>
<name>A0ABD3P369_9STRA</name>
<feature type="compositionally biased region" description="Pro residues" evidence="1">
    <location>
        <begin position="162"/>
        <end position="178"/>
    </location>
</feature>
<comment type="caution">
    <text evidence="2">The sequence shown here is derived from an EMBL/GenBank/DDBJ whole genome shotgun (WGS) entry which is preliminary data.</text>
</comment>